<feature type="transmembrane region" description="Helical" evidence="1">
    <location>
        <begin position="73"/>
        <end position="92"/>
    </location>
</feature>
<evidence type="ECO:0000313" key="3">
    <source>
        <dbReference type="Proteomes" id="UP001430614"/>
    </source>
</evidence>
<keyword evidence="1" id="KW-0812">Transmembrane</keyword>
<keyword evidence="3" id="KW-1185">Reference proteome</keyword>
<evidence type="ECO:0000256" key="1">
    <source>
        <dbReference type="SAM" id="Phobius"/>
    </source>
</evidence>
<gene>
    <name evidence="2" type="ORF">LJ655_15925</name>
</gene>
<organism evidence="2 3">
    <name type="scientific">Paraburkholderia translucens</name>
    <dbReference type="NCBI Taxonomy" id="2886945"/>
    <lineage>
        <taxon>Bacteria</taxon>
        <taxon>Pseudomonadati</taxon>
        <taxon>Pseudomonadota</taxon>
        <taxon>Betaproteobacteria</taxon>
        <taxon>Burkholderiales</taxon>
        <taxon>Burkholderiaceae</taxon>
        <taxon>Paraburkholderia</taxon>
    </lineage>
</organism>
<evidence type="ECO:0000313" key="2">
    <source>
        <dbReference type="EMBL" id="MCC8403360.1"/>
    </source>
</evidence>
<name>A0ABS8KF82_9BURK</name>
<proteinExistence type="predicted"/>
<dbReference type="Proteomes" id="UP001430614">
    <property type="component" value="Unassembled WGS sequence"/>
</dbReference>
<accession>A0ABS8KF82</accession>
<dbReference type="EMBL" id="JAJITC010000007">
    <property type="protein sequence ID" value="MCC8403360.1"/>
    <property type="molecule type" value="Genomic_DNA"/>
</dbReference>
<keyword evidence="1" id="KW-0472">Membrane</keyword>
<comment type="caution">
    <text evidence="2">The sequence shown here is derived from an EMBL/GenBank/DDBJ whole genome shotgun (WGS) entry which is preliminary data.</text>
</comment>
<reference evidence="2 3" key="1">
    <citation type="submission" date="2021-11" db="EMBL/GenBank/DDBJ databases">
        <authorList>
            <person name="Oh E.-T."/>
            <person name="Kim S.-B."/>
        </authorList>
    </citation>
    <scope>NUCLEOTIDE SEQUENCE [LARGE SCALE GENOMIC DNA]</scope>
    <source>
        <strain evidence="2 3">MMS20-SJTN17</strain>
    </source>
</reference>
<protein>
    <submittedName>
        <fullName evidence="2">CsbD family protein</fullName>
    </submittedName>
</protein>
<sequence length="108" mass="11770">MRREPKAKHAGDSRQRLDELRKRARLLRIIAGDLLGDVGAQVSGTAKELSGKAQQLYADFTDVVRESTAERPFAALAIAAGVGFVLGALHAATRSRPNDAPHDLRDRR</sequence>
<keyword evidence="1" id="KW-1133">Transmembrane helix</keyword>